<evidence type="ECO:0000313" key="1">
    <source>
        <dbReference type="EMBL" id="KAF4301494.1"/>
    </source>
</evidence>
<dbReference type="EMBL" id="WWBZ02000082">
    <property type="protein sequence ID" value="KAF4301494.1"/>
    <property type="molecule type" value="Genomic_DNA"/>
</dbReference>
<gene>
    <name evidence="2" type="ORF">GTA08_BOTSDO07167</name>
    <name evidence="1" type="ORF">GTA08_BOTSDO11362</name>
</gene>
<comment type="caution">
    <text evidence="1">The sequence shown here is derived from an EMBL/GenBank/DDBJ whole genome shotgun (WGS) entry which is preliminary data.</text>
</comment>
<name>A0A8H4MWJ0_9PEZI</name>
<organism evidence="1 3">
    <name type="scientific">Botryosphaeria dothidea</name>
    <dbReference type="NCBI Taxonomy" id="55169"/>
    <lineage>
        <taxon>Eukaryota</taxon>
        <taxon>Fungi</taxon>
        <taxon>Dikarya</taxon>
        <taxon>Ascomycota</taxon>
        <taxon>Pezizomycotina</taxon>
        <taxon>Dothideomycetes</taxon>
        <taxon>Dothideomycetes incertae sedis</taxon>
        <taxon>Botryosphaeriales</taxon>
        <taxon>Botryosphaeriaceae</taxon>
        <taxon>Botryosphaeria</taxon>
    </lineage>
</organism>
<reference evidence="1 3" key="1">
    <citation type="submission" date="2020-04" db="EMBL/GenBank/DDBJ databases">
        <title>Genome Assembly and Annotation of Botryosphaeria dothidea sdau 11-99, a Latent Pathogen of Apple Fruit Ring Rot in China.</title>
        <authorList>
            <person name="Yu C."/>
            <person name="Diao Y."/>
            <person name="Lu Q."/>
            <person name="Zhao J."/>
            <person name="Cui S."/>
            <person name="Peng C."/>
            <person name="He B."/>
            <person name="Liu H."/>
        </authorList>
    </citation>
    <scope>NUCLEOTIDE SEQUENCE [LARGE SCALE GENOMIC DNA]</scope>
    <source>
        <strain evidence="1">Sdau11-99</strain>
        <strain evidence="3">sdau11-99</strain>
    </source>
</reference>
<dbReference type="AlphaFoldDB" id="A0A8H4MWJ0"/>
<dbReference type="OrthoDB" id="3927904at2759"/>
<dbReference type="EMBL" id="WWBZ02000040">
    <property type="protein sequence ID" value="KAF4305750.1"/>
    <property type="molecule type" value="Genomic_DNA"/>
</dbReference>
<keyword evidence="3" id="KW-1185">Reference proteome</keyword>
<evidence type="ECO:0000313" key="2">
    <source>
        <dbReference type="EMBL" id="KAF4305750.1"/>
    </source>
</evidence>
<dbReference type="PANTHER" id="PTHR33112:SF16">
    <property type="entry name" value="HETEROKARYON INCOMPATIBILITY DOMAIN-CONTAINING PROTEIN"/>
    <property type="match status" value="1"/>
</dbReference>
<dbReference type="PANTHER" id="PTHR33112">
    <property type="entry name" value="DOMAIN PROTEIN, PUTATIVE-RELATED"/>
    <property type="match status" value="1"/>
</dbReference>
<protein>
    <submittedName>
        <fullName evidence="1">Uncharacterized protein</fullName>
    </submittedName>
</protein>
<proteinExistence type="predicted"/>
<dbReference type="Proteomes" id="UP000572817">
    <property type="component" value="Unassembled WGS sequence"/>
</dbReference>
<accession>A0A8H4MWJ0</accession>
<evidence type="ECO:0000313" key="3">
    <source>
        <dbReference type="Proteomes" id="UP000572817"/>
    </source>
</evidence>
<sequence>MKGRLSRTSSTCSLIQTTVVSVTDSDETCQPPPQQPRLERDALELAWYSTVSAYSKLTSTTTAPTKAPTTEDRLAALSKAAELFSRKFRESLLLKPRPPYSCSPPQSSLYCAGLWPSLLPESLLWFAVYPAKRLPPASGPSWSWASLSGGHIYWDAQWPRDQTPWPLAQEAREVRHLSQKTLRFPRLDRKLQVLRARCLPAAATDPFGAVAKGVLRLRCCLCPALPVAAGPSIVEDSSRGFADGTFGSRVGARVWHGCIVYDQRMRKAAFAHGGAAAEMADGDWVATQLRAWEDLGWRNDHLKLLFDCGLSADEDAARKYEVLYCVKFYEYAPSSVAWGHHDGLLVRRRGGGAKNEFERVGLWKCTRASMFDDKYQVINLV</sequence>